<evidence type="ECO:0000313" key="1">
    <source>
        <dbReference type="EMBL" id="KAG2583117.1"/>
    </source>
</evidence>
<protein>
    <submittedName>
        <fullName evidence="1">Uncharacterized protein</fullName>
    </submittedName>
</protein>
<accession>A0A8T0RBA7</accession>
<reference evidence="1" key="1">
    <citation type="submission" date="2020-05" db="EMBL/GenBank/DDBJ databases">
        <title>WGS assembly of Panicum virgatum.</title>
        <authorList>
            <person name="Lovell J.T."/>
            <person name="Jenkins J."/>
            <person name="Shu S."/>
            <person name="Juenger T.E."/>
            <person name="Schmutz J."/>
        </authorList>
    </citation>
    <scope>NUCLEOTIDE SEQUENCE</scope>
    <source>
        <strain evidence="1">AP13</strain>
    </source>
</reference>
<feature type="non-terminal residue" evidence="1">
    <location>
        <position position="147"/>
    </location>
</feature>
<dbReference type="Proteomes" id="UP000823388">
    <property type="component" value="Chromosome 6K"/>
</dbReference>
<dbReference type="EMBL" id="CM029047">
    <property type="protein sequence ID" value="KAG2583117.1"/>
    <property type="molecule type" value="Genomic_DNA"/>
</dbReference>
<feature type="non-terminal residue" evidence="1">
    <location>
        <position position="1"/>
    </location>
</feature>
<evidence type="ECO:0000313" key="2">
    <source>
        <dbReference type="Proteomes" id="UP000823388"/>
    </source>
</evidence>
<organism evidence="1 2">
    <name type="scientific">Panicum virgatum</name>
    <name type="common">Blackwell switchgrass</name>
    <dbReference type="NCBI Taxonomy" id="38727"/>
    <lineage>
        <taxon>Eukaryota</taxon>
        <taxon>Viridiplantae</taxon>
        <taxon>Streptophyta</taxon>
        <taxon>Embryophyta</taxon>
        <taxon>Tracheophyta</taxon>
        <taxon>Spermatophyta</taxon>
        <taxon>Magnoliopsida</taxon>
        <taxon>Liliopsida</taxon>
        <taxon>Poales</taxon>
        <taxon>Poaceae</taxon>
        <taxon>PACMAD clade</taxon>
        <taxon>Panicoideae</taxon>
        <taxon>Panicodae</taxon>
        <taxon>Paniceae</taxon>
        <taxon>Panicinae</taxon>
        <taxon>Panicum</taxon>
        <taxon>Panicum sect. Hiantes</taxon>
    </lineage>
</organism>
<sequence length="147" mass="16841">GVRGERPAFNTGIWEPDDETLAAQEEEDLDCKAPDDCGLESGVFEDDEARVYNAKDMKFKSMRDPEVVTLENDPFDRVYKDLPAHHHVLRKVPICEYCSAIRFPSEGSGFCCWQGKVNIVNTPIPDELRHLFTSQTDRDALYFRKNI</sequence>
<name>A0A8T0RBA7_PANVG</name>
<comment type="caution">
    <text evidence="1">The sequence shown here is derived from an EMBL/GenBank/DDBJ whole genome shotgun (WGS) entry which is preliminary data.</text>
</comment>
<gene>
    <name evidence="1" type="ORF">PVAP13_6KG200006</name>
</gene>
<keyword evidence="2" id="KW-1185">Reference proteome</keyword>
<dbReference type="AlphaFoldDB" id="A0A8T0RBA7"/>
<proteinExistence type="predicted"/>